<dbReference type="Proteomes" id="UP000738325">
    <property type="component" value="Unassembled WGS sequence"/>
</dbReference>
<dbReference type="EMBL" id="JAAAIP010001762">
    <property type="protein sequence ID" value="KAG0304038.1"/>
    <property type="molecule type" value="Genomic_DNA"/>
</dbReference>
<feature type="non-terminal residue" evidence="2">
    <location>
        <position position="747"/>
    </location>
</feature>
<feature type="compositionally biased region" description="Acidic residues" evidence="1">
    <location>
        <begin position="702"/>
        <end position="712"/>
    </location>
</feature>
<evidence type="ECO:0000256" key="1">
    <source>
        <dbReference type="SAM" id="MobiDB-lite"/>
    </source>
</evidence>
<feature type="compositionally biased region" description="Polar residues" evidence="1">
    <location>
        <begin position="669"/>
        <end position="678"/>
    </location>
</feature>
<keyword evidence="3" id="KW-1185">Reference proteome</keyword>
<reference evidence="2" key="1">
    <citation type="journal article" date="2020" name="Fungal Divers.">
        <title>Resolving the Mortierellaceae phylogeny through synthesis of multi-gene phylogenetics and phylogenomics.</title>
        <authorList>
            <person name="Vandepol N."/>
            <person name="Liber J."/>
            <person name="Desiro A."/>
            <person name="Na H."/>
            <person name="Kennedy M."/>
            <person name="Barry K."/>
            <person name="Grigoriev I.V."/>
            <person name="Miller A.N."/>
            <person name="O'Donnell K."/>
            <person name="Stajich J.E."/>
            <person name="Bonito G."/>
        </authorList>
    </citation>
    <scope>NUCLEOTIDE SEQUENCE</scope>
    <source>
        <strain evidence="2">REB-010B</strain>
    </source>
</reference>
<dbReference type="AlphaFoldDB" id="A0A9P6UJ47"/>
<sequence>MTVDYSRYLTELSSFYWRCNSLQLNTVLRLRRSPKEVDDPLPYSHVDFNDIITAEGNEQESYNTGNETTLDGSSSVDPAEESGGDDSDEDAEHSLEQQRENSYKSRLGDAVEYLLLHYNFDCITSFTFHMSKAASYLALAPKMAKLQRLSLGRESAMPSISVNNTVLFIQQNQAAFPRKPRLDLELLYGWHVFDDDTFEEDTSENPLYFSALELSVLEGLQLSKIRTMREHVFRHMRHMITLYEAVGRPRAIRVAQLPLFYEHSQGIDLDGLLEFDDTEIDRIDHGEGPAMKAFFRRCKSLRELKIGVDSHTLFSWAAVEAMHAAGLNPSTLGILAPKPSITVISSISSTPLTHGHQHPSSSTGILKHLQTLELNTRSPYRFGIHALNDAMVAFADSLRNVKLQCIQTYLHPRINTTEDVVLYRNPALMRRARRSLRLYSVPWANIIGNWPRPLPQLQTLTIYFASVASADIGSLDQCHNLRELEIQYRDVKQYELRPGDINAVIGTDQKETELPSDIESVRQLMDIRYQQADLSFALFPKWNLPRLRVLLLDGLPALRFDFASLETMPSLVELRLTVSKTVAALKTVHDSQGLKNTAWEQKPKQVQCKNTLFKRWSLPALKTVAIEGAPATMFYLDWLKGCPSLENLTLSFTGKRQYLQRRPFFLESETGQKGSSNRNNDHGHGDSTENDTNIEGHRDNEDGSDDDDDDDNTPFWGSQLVKLELHGPWIMSEEDLISLLTIYAPFL</sequence>
<feature type="compositionally biased region" description="Basic and acidic residues" evidence="1">
    <location>
        <begin position="92"/>
        <end position="103"/>
    </location>
</feature>
<dbReference type="OrthoDB" id="2447452at2759"/>
<evidence type="ECO:0000313" key="2">
    <source>
        <dbReference type="EMBL" id="KAG0304038.1"/>
    </source>
</evidence>
<gene>
    <name evidence="2" type="ORF">BGZ99_002526</name>
</gene>
<name>A0A9P6UJ47_9FUNG</name>
<dbReference type="InterPro" id="IPR032675">
    <property type="entry name" value="LRR_dom_sf"/>
</dbReference>
<evidence type="ECO:0000313" key="3">
    <source>
        <dbReference type="Proteomes" id="UP000738325"/>
    </source>
</evidence>
<accession>A0A9P6UJ47</accession>
<organism evidence="2 3">
    <name type="scientific">Dissophora globulifera</name>
    <dbReference type="NCBI Taxonomy" id="979702"/>
    <lineage>
        <taxon>Eukaryota</taxon>
        <taxon>Fungi</taxon>
        <taxon>Fungi incertae sedis</taxon>
        <taxon>Mucoromycota</taxon>
        <taxon>Mortierellomycotina</taxon>
        <taxon>Mortierellomycetes</taxon>
        <taxon>Mortierellales</taxon>
        <taxon>Mortierellaceae</taxon>
        <taxon>Dissophora</taxon>
    </lineage>
</organism>
<feature type="compositionally biased region" description="Polar residues" evidence="1">
    <location>
        <begin position="59"/>
        <end position="76"/>
    </location>
</feature>
<proteinExistence type="predicted"/>
<dbReference type="Gene3D" id="3.80.10.10">
    <property type="entry name" value="Ribonuclease Inhibitor"/>
    <property type="match status" value="1"/>
</dbReference>
<protein>
    <submittedName>
        <fullName evidence="2">Uncharacterized protein</fullName>
    </submittedName>
</protein>
<feature type="region of interest" description="Disordered" evidence="1">
    <location>
        <begin position="669"/>
        <end position="713"/>
    </location>
</feature>
<comment type="caution">
    <text evidence="2">The sequence shown here is derived from an EMBL/GenBank/DDBJ whole genome shotgun (WGS) entry which is preliminary data.</text>
</comment>
<feature type="compositionally biased region" description="Acidic residues" evidence="1">
    <location>
        <begin position="78"/>
        <end position="91"/>
    </location>
</feature>
<feature type="region of interest" description="Disordered" evidence="1">
    <location>
        <begin position="55"/>
        <end position="103"/>
    </location>
</feature>
<dbReference type="SUPFAM" id="SSF52047">
    <property type="entry name" value="RNI-like"/>
    <property type="match status" value="1"/>
</dbReference>